<dbReference type="RefSeq" id="WP_330929954.1">
    <property type="nucleotide sequence ID" value="NZ_CP119075.1"/>
</dbReference>
<gene>
    <name evidence="3" type="ORF">PXH66_20185</name>
</gene>
<evidence type="ECO:0000313" key="3">
    <source>
        <dbReference type="EMBL" id="WED64669.1"/>
    </source>
</evidence>
<dbReference type="InterPro" id="IPR001789">
    <property type="entry name" value="Sig_transdc_resp-reg_receiver"/>
</dbReference>
<dbReference type="KEGG" id="slom:PXH66_20185"/>
<keyword evidence="1" id="KW-0597">Phosphoprotein</keyword>
<keyword evidence="4" id="KW-1185">Reference proteome</keyword>
<evidence type="ECO:0000259" key="2">
    <source>
        <dbReference type="PROSITE" id="PS50110"/>
    </source>
</evidence>
<dbReference type="Gene3D" id="3.40.50.2300">
    <property type="match status" value="1"/>
</dbReference>
<dbReference type="SUPFAM" id="SSF52172">
    <property type="entry name" value="CheY-like"/>
    <property type="match status" value="1"/>
</dbReference>
<dbReference type="InterPro" id="IPR011006">
    <property type="entry name" value="CheY-like_superfamily"/>
</dbReference>
<dbReference type="Pfam" id="PF00072">
    <property type="entry name" value="Response_reg"/>
    <property type="match status" value="1"/>
</dbReference>
<accession>A0AAF0CPG8</accession>
<reference evidence="3" key="1">
    <citation type="submission" date="2023-03" db="EMBL/GenBank/DDBJ databases">
        <title>Lomoglobus Profundus gen. nov., sp. nov., a novel member of the phylum Verrucomicrobia, isolated from deep-marine sediment of South China Sea.</title>
        <authorList>
            <person name="Ahmad T."/>
            <person name="Ishaq S.E."/>
            <person name="Wang F."/>
        </authorList>
    </citation>
    <scope>NUCLEOTIDE SEQUENCE</scope>
    <source>
        <strain evidence="3">LMO-M01</strain>
    </source>
</reference>
<dbReference type="Proteomes" id="UP001218638">
    <property type="component" value="Chromosome"/>
</dbReference>
<protein>
    <submittedName>
        <fullName evidence="3">Response regulator</fullName>
    </submittedName>
</protein>
<evidence type="ECO:0000256" key="1">
    <source>
        <dbReference type="PROSITE-ProRule" id="PRU00169"/>
    </source>
</evidence>
<dbReference type="PROSITE" id="PS50110">
    <property type="entry name" value="RESPONSE_REGULATORY"/>
    <property type="match status" value="1"/>
</dbReference>
<evidence type="ECO:0000313" key="4">
    <source>
        <dbReference type="Proteomes" id="UP001218638"/>
    </source>
</evidence>
<sequence>MISPNKRILIVDDNPAIHADFRKIFAVTARDPAVDMMEAKLFGAEPVTPTAVDRSFDLDSAYQGSEAVDMVREARDAGRPYAMVFMDVQMPPGWDGIKTTAKIWEVDPELQIVICTAYTRHSWTETLDKLGHADQILILKKPFDNIEAQQMAVALSKKWNLVRELTARQ</sequence>
<name>A0AAF0CPG8_9BACT</name>
<proteinExistence type="predicted"/>
<dbReference type="GO" id="GO:0000160">
    <property type="term" value="P:phosphorelay signal transduction system"/>
    <property type="evidence" value="ECO:0007669"/>
    <property type="project" value="InterPro"/>
</dbReference>
<feature type="modified residue" description="4-aspartylphosphate" evidence="1">
    <location>
        <position position="87"/>
    </location>
</feature>
<organism evidence="3 4">
    <name type="scientific">Synoicihabitans lomoniglobus</name>
    <dbReference type="NCBI Taxonomy" id="2909285"/>
    <lineage>
        <taxon>Bacteria</taxon>
        <taxon>Pseudomonadati</taxon>
        <taxon>Verrucomicrobiota</taxon>
        <taxon>Opitutia</taxon>
        <taxon>Opitutales</taxon>
        <taxon>Opitutaceae</taxon>
        <taxon>Synoicihabitans</taxon>
    </lineage>
</organism>
<dbReference type="AlphaFoldDB" id="A0AAF0CPG8"/>
<feature type="domain" description="Response regulatory" evidence="2">
    <location>
        <begin position="7"/>
        <end position="156"/>
    </location>
</feature>
<dbReference type="EMBL" id="CP119075">
    <property type="protein sequence ID" value="WED64669.1"/>
    <property type="molecule type" value="Genomic_DNA"/>
</dbReference>